<dbReference type="AlphaFoldDB" id="A0AB37UFB6"/>
<dbReference type="CDD" id="cd07377">
    <property type="entry name" value="WHTH_GntR"/>
    <property type="match status" value="1"/>
</dbReference>
<keyword evidence="3" id="KW-0805">Transcription regulation</keyword>
<dbReference type="EMBL" id="RSCK01000062">
    <property type="protein sequence ID" value="RUT07414.1"/>
    <property type="molecule type" value="Genomic_DNA"/>
</dbReference>
<keyword evidence="5" id="KW-0804">Transcription</keyword>
<evidence type="ECO:0000313" key="8">
    <source>
        <dbReference type="Proteomes" id="UP000282574"/>
    </source>
</evidence>
<evidence type="ECO:0000256" key="1">
    <source>
        <dbReference type="ARBA" id="ARBA00005384"/>
    </source>
</evidence>
<dbReference type="GO" id="GO:0003700">
    <property type="term" value="F:DNA-binding transcription factor activity"/>
    <property type="evidence" value="ECO:0007669"/>
    <property type="project" value="InterPro"/>
</dbReference>
<dbReference type="InterPro" id="IPR036388">
    <property type="entry name" value="WH-like_DNA-bd_sf"/>
</dbReference>
<dbReference type="InterPro" id="IPR036390">
    <property type="entry name" value="WH_DNA-bd_sf"/>
</dbReference>
<dbReference type="Gene3D" id="3.40.640.10">
    <property type="entry name" value="Type I PLP-dependent aspartate aminotransferase-like (Major domain)"/>
    <property type="match status" value="1"/>
</dbReference>
<keyword evidence="4" id="KW-0238">DNA-binding</keyword>
<dbReference type="PANTHER" id="PTHR46577:SF1">
    <property type="entry name" value="HTH-TYPE TRANSCRIPTIONAL REGULATORY PROTEIN GABR"/>
    <property type="match status" value="1"/>
</dbReference>
<sequence>MDFAIPLNPDAPLPMYRQIYEGLRHKILAGKLAPGQRVPSTRSLSEYLKVSRNTVAQSYAQLLSEGYFQAIVGSGTFVCRQIPADLSEATLPQPTQLPHQHNRSLSTYGESLVDFNPFVPPDPSAAISFRYGRPALDEFPQAIWRQLLSRHCRSQRDALDYNPDLLGHRPLRQAIADYLERSRQVCCHPDCIAIVSGSQQAIDLTARIFINRGDTVAIENPGYLGAKQAFAAQGASLCPISVDELGIVVEELPKFALSPTKLIYVTPSHQFPTGAVMSLSRRLELLTWAQARGALIIEDDYDSEYRYGERPIPALKELDRNDAVLYMGTFSKVLFPALRIGYLVLPPDLVDVFCHAKWLADRQSPLLEQYVLTDFIAEGHLERHIRRMRNLYDRRRQALVQALSKYFARQASIMGENAGMHVMMQLNLLLSDEEILARAVQVGVGITNASPYYLKNSCRGQFILGYTELNESQIEEGIYRLSKVLKV</sequence>
<dbReference type="Proteomes" id="UP000282574">
    <property type="component" value="Unassembled WGS sequence"/>
</dbReference>
<dbReference type="SMART" id="SM00345">
    <property type="entry name" value="HTH_GNTR"/>
    <property type="match status" value="1"/>
</dbReference>
<dbReference type="CDD" id="cd00609">
    <property type="entry name" value="AAT_like"/>
    <property type="match status" value="1"/>
</dbReference>
<evidence type="ECO:0000256" key="2">
    <source>
        <dbReference type="ARBA" id="ARBA00022898"/>
    </source>
</evidence>
<evidence type="ECO:0000256" key="3">
    <source>
        <dbReference type="ARBA" id="ARBA00023015"/>
    </source>
</evidence>
<name>A0AB37UFB6_9CYAN</name>
<dbReference type="SUPFAM" id="SSF53383">
    <property type="entry name" value="PLP-dependent transferases"/>
    <property type="match status" value="1"/>
</dbReference>
<evidence type="ECO:0000256" key="5">
    <source>
        <dbReference type="ARBA" id="ARBA00023163"/>
    </source>
</evidence>
<dbReference type="GO" id="GO:0003677">
    <property type="term" value="F:DNA binding"/>
    <property type="evidence" value="ECO:0007669"/>
    <property type="project" value="UniProtKB-KW"/>
</dbReference>
<evidence type="ECO:0000259" key="6">
    <source>
        <dbReference type="PROSITE" id="PS50949"/>
    </source>
</evidence>
<protein>
    <submittedName>
        <fullName evidence="7">GntR family transcriptional regulator</fullName>
    </submittedName>
</protein>
<dbReference type="InterPro" id="IPR000524">
    <property type="entry name" value="Tscrpt_reg_HTH_GntR"/>
</dbReference>
<gene>
    <name evidence="7" type="ORF">DSM107010_50930</name>
</gene>
<dbReference type="InterPro" id="IPR004839">
    <property type="entry name" value="Aminotransferase_I/II_large"/>
</dbReference>
<dbReference type="Pfam" id="PF00392">
    <property type="entry name" value="GntR"/>
    <property type="match status" value="1"/>
</dbReference>
<dbReference type="Pfam" id="PF00155">
    <property type="entry name" value="Aminotran_1_2"/>
    <property type="match status" value="1"/>
</dbReference>
<dbReference type="InterPro" id="IPR015424">
    <property type="entry name" value="PyrdxlP-dep_Trfase"/>
</dbReference>
<dbReference type="Gene3D" id="1.10.10.10">
    <property type="entry name" value="Winged helix-like DNA-binding domain superfamily/Winged helix DNA-binding domain"/>
    <property type="match status" value="1"/>
</dbReference>
<proteinExistence type="inferred from homology"/>
<keyword evidence="8" id="KW-1185">Reference proteome</keyword>
<organism evidence="7 8">
    <name type="scientific">Chroococcidiopsis cubana SAG 39.79</name>
    <dbReference type="NCBI Taxonomy" id="388085"/>
    <lineage>
        <taxon>Bacteria</taxon>
        <taxon>Bacillati</taxon>
        <taxon>Cyanobacteriota</taxon>
        <taxon>Cyanophyceae</taxon>
        <taxon>Chroococcidiopsidales</taxon>
        <taxon>Chroococcidiopsidaceae</taxon>
        <taxon>Chroococcidiopsis</taxon>
    </lineage>
</organism>
<dbReference type="PANTHER" id="PTHR46577">
    <property type="entry name" value="HTH-TYPE TRANSCRIPTIONAL REGULATORY PROTEIN GABR"/>
    <property type="match status" value="1"/>
</dbReference>
<feature type="domain" description="HTH gntR-type" evidence="6">
    <location>
        <begin position="13"/>
        <end position="81"/>
    </location>
</feature>
<evidence type="ECO:0000313" key="7">
    <source>
        <dbReference type="EMBL" id="RUT07414.1"/>
    </source>
</evidence>
<dbReference type="GO" id="GO:0030170">
    <property type="term" value="F:pyridoxal phosphate binding"/>
    <property type="evidence" value="ECO:0007669"/>
    <property type="project" value="InterPro"/>
</dbReference>
<dbReference type="InterPro" id="IPR015421">
    <property type="entry name" value="PyrdxlP-dep_Trfase_major"/>
</dbReference>
<comment type="similarity">
    <text evidence="1">In the C-terminal section; belongs to the class-I pyridoxal-phosphate-dependent aminotransferase family.</text>
</comment>
<dbReference type="RefSeq" id="WP_106170919.1">
    <property type="nucleotide sequence ID" value="NZ_JAVKZF010000001.1"/>
</dbReference>
<dbReference type="InterPro" id="IPR051446">
    <property type="entry name" value="HTH_trans_reg/aminotransferase"/>
</dbReference>
<accession>A0AB37UFB6</accession>
<dbReference type="PROSITE" id="PS50949">
    <property type="entry name" value="HTH_GNTR"/>
    <property type="match status" value="1"/>
</dbReference>
<dbReference type="SUPFAM" id="SSF46785">
    <property type="entry name" value="Winged helix' DNA-binding domain"/>
    <property type="match status" value="1"/>
</dbReference>
<comment type="caution">
    <text evidence="7">The sequence shown here is derived from an EMBL/GenBank/DDBJ whole genome shotgun (WGS) entry which is preliminary data.</text>
</comment>
<keyword evidence="2" id="KW-0663">Pyridoxal phosphate</keyword>
<evidence type="ECO:0000256" key="4">
    <source>
        <dbReference type="ARBA" id="ARBA00023125"/>
    </source>
</evidence>
<reference evidence="7 8" key="1">
    <citation type="journal article" date="2019" name="Genome Biol. Evol.">
        <title>Day and night: Metabolic profiles and evolutionary relationships of six axenic non-marine cyanobacteria.</title>
        <authorList>
            <person name="Will S.E."/>
            <person name="Henke P."/>
            <person name="Boedeker C."/>
            <person name="Huang S."/>
            <person name="Brinkmann H."/>
            <person name="Rohde M."/>
            <person name="Jarek M."/>
            <person name="Friedl T."/>
            <person name="Seufert S."/>
            <person name="Schumacher M."/>
            <person name="Overmann J."/>
            <person name="Neumann-Schaal M."/>
            <person name="Petersen J."/>
        </authorList>
    </citation>
    <scope>NUCLEOTIDE SEQUENCE [LARGE SCALE GENOMIC DNA]</scope>
    <source>
        <strain evidence="7 8">SAG 39.79</strain>
    </source>
</reference>